<accession>A0A5C7G638</accession>
<evidence type="ECO:0000313" key="1">
    <source>
        <dbReference type="EMBL" id="TXG01375.1"/>
    </source>
</evidence>
<proteinExistence type="predicted"/>
<gene>
    <name evidence="1" type="ORF">FVD38_05885</name>
</gene>
<protein>
    <submittedName>
        <fullName evidence="1">Uncharacterized protein</fullName>
    </submittedName>
</protein>
<sequence>MSTVTKEADTQAEPLAVSTSEDLLKHARARRLAALKAAEGLWKDRPDIPKDGVKAQDLLRSEWQ</sequence>
<dbReference type="EMBL" id="VPFD01000004">
    <property type="protein sequence ID" value="TXG01375.1"/>
    <property type="molecule type" value="Genomic_DNA"/>
</dbReference>
<dbReference type="RefSeq" id="WP_147933945.1">
    <property type="nucleotide sequence ID" value="NZ_VPFD01000004.1"/>
</dbReference>
<evidence type="ECO:0000313" key="2">
    <source>
        <dbReference type="Proteomes" id="UP000321413"/>
    </source>
</evidence>
<dbReference type="AlphaFoldDB" id="A0A5C7G638"/>
<keyword evidence="2" id="KW-1185">Reference proteome</keyword>
<name>A0A5C7G638_9BURK</name>
<organism evidence="1 2">
    <name type="scientific">Massilia arenae</name>
    <dbReference type="NCBI Taxonomy" id="2603288"/>
    <lineage>
        <taxon>Bacteria</taxon>
        <taxon>Pseudomonadati</taxon>
        <taxon>Pseudomonadota</taxon>
        <taxon>Betaproteobacteria</taxon>
        <taxon>Burkholderiales</taxon>
        <taxon>Oxalobacteraceae</taxon>
        <taxon>Telluria group</taxon>
        <taxon>Massilia</taxon>
    </lineage>
</organism>
<reference evidence="1 2" key="1">
    <citation type="submission" date="2019-08" db="EMBL/GenBank/DDBJ databases">
        <title>Massilia golmudensis sp. nov., isolated from sand in the Qinghai-Tibetan Plateau.</title>
        <authorList>
            <person name="Zhang B."/>
        </authorList>
    </citation>
    <scope>NUCLEOTIDE SEQUENCE [LARGE SCALE GENOMIC DNA]</scope>
    <source>
        <strain evidence="1 2">GEM5</strain>
    </source>
</reference>
<dbReference type="Proteomes" id="UP000321413">
    <property type="component" value="Unassembled WGS sequence"/>
</dbReference>
<comment type="caution">
    <text evidence="1">The sequence shown here is derived from an EMBL/GenBank/DDBJ whole genome shotgun (WGS) entry which is preliminary data.</text>
</comment>